<organism evidence="1 2">
    <name type="scientific">Cetraspora pellucida</name>
    <dbReference type="NCBI Taxonomy" id="1433469"/>
    <lineage>
        <taxon>Eukaryota</taxon>
        <taxon>Fungi</taxon>
        <taxon>Fungi incertae sedis</taxon>
        <taxon>Mucoromycota</taxon>
        <taxon>Glomeromycotina</taxon>
        <taxon>Glomeromycetes</taxon>
        <taxon>Diversisporales</taxon>
        <taxon>Gigasporaceae</taxon>
        <taxon>Cetraspora</taxon>
    </lineage>
</organism>
<feature type="non-terminal residue" evidence="1">
    <location>
        <position position="49"/>
    </location>
</feature>
<proteinExistence type="predicted"/>
<dbReference type="Proteomes" id="UP000789759">
    <property type="component" value="Unassembled WGS sequence"/>
</dbReference>
<name>A0A9N9JN02_9GLOM</name>
<evidence type="ECO:0000313" key="2">
    <source>
        <dbReference type="Proteomes" id="UP000789759"/>
    </source>
</evidence>
<dbReference type="AlphaFoldDB" id="A0A9N9JN02"/>
<evidence type="ECO:0000313" key="1">
    <source>
        <dbReference type="EMBL" id="CAG8784639.1"/>
    </source>
</evidence>
<protein>
    <submittedName>
        <fullName evidence="1">5453_t:CDS:1</fullName>
    </submittedName>
</protein>
<gene>
    <name evidence="1" type="ORF">CPELLU_LOCUS16600</name>
</gene>
<sequence>VKFYQKDNKQTFKCNHTFLNAARLIVLIISNRFGINNEQLQSDLPKCSS</sequence>
<comment type="caution">
    <text evidence="1">The sequence shown here is derived from an EMBL/GenBank/DDBJ whole genome shotgun (WGS) entry which is preliminary data.</text>
</comment>
<keyword evidence="2" id="KW-1185">Reference proteome</keyword>
<accession>A0A9N9JN02</accession>
<dbReference type="EMBL" id="CAJVQA010025031">
    <property type="protein sequence ID" value="CAG8784639.1"/>
    <property type="molecule type" value="Genomic_DNA"/>
</dbReference>
<reference evidence="1" key="1">
    <citation type="submission" date="2021-06" db="EMBL/GenBank/DDBJ databases">
        <authorList>
            <person name="Kallberg Y."/>
            <person name="Tangrot J."/>
            <person name="Rosling A."/>
        </authorList>
    </citation>
    <scope>NUCLEOTIDE SEQUENCE</scope>
    <source>
        <strain evidence="1">FL966</strain>
    </source>
</reference>